<evidence type="ECO:0000313" key="1">
    <source>
        <dbReference type="EMBL" id="CAB4906333.1"/>
    </source>
</evidence>
<dbReference type="EMBL" id="CAFBMO010000026">
    <property type="protein sequence ID" value="CAB4906333.1"/>
    <property type="molecule type" value="Genomic_DNA"/>
</dbReference>
<reference evidence="1" key="1">
    <citation type="submission" date="2020-05" db="EMBL/GenBank/DDBJ databases">
        <authorList>
            <person name="Chiriac C."/>
            <person name="Salcher M."/>
            <person name="Ghai R."/>
            <person name="Kavagutti S V."/>
        </authorList>
    </citation>
    <scope>NUCLEOTIDE SEQUENCE</scope>
</reference>
<organism evidence="1">
    <name type="scientific">freshwater metagenome</name>
    <dbReference type="NCBI Taxonomy" id="449393"/>
    <lineage>
        <taxon>unclassified sequences</taxon>
        <taxon>metagenomes</taxon>
        <taxon>ecological metagenomes</taxon>
    </lineage>
</organism>
<proteinExistence type="predicted"/>
<sequence>MAQKSVAKKPVKTKGRRASIPTWDEILFGTSKNEDS</sequence>
<name>A0A6J7GPZ7_9ZZZZ</name>
<gene>
    <name evidence="1" type="ORF">UFOPK3576_00785</name>
</gene>
<accession>A0A6J7GPZ7</accession>
<protein>
    <submittedName>
        <fullName evidence="1">Unannotated protein</fullName>
    </submittedName>
</protein>
<dbReference type="AlphaFoldDB" id="A0A6J7GPZ7"/>